<proteinExistence type="predicted"/>
<evidence type="ECO:0000313" key="2">
    <source>
        <dbReference type="Proteomes" id="UP001281410"/>
    </source>
</evidence>
<comment type="caution">
    <text evidence="1">The sequence shown here is derived from an EMBL/GenBank/DDBJ whole genome shotgun (WGS) entry which is preliminary data.</text>
</comment>
<name>A0AAE0EFY7_9ROSI</name>
<keyword evidence="2" id="KW-1185">Reference proteome</keyword>
<evidence type="ECO:0000313" key="1">
    <source>
        <dbReference type="EMBL" id="KAK3226387.1"/>
    </source>
</evidence>
<protein>
    <submittedName>
        <fullName evidence="1">Uncharacterized protein</fullName>
    </submittedName>
</protein>
<dbReference type="PANTHER" id="PTHR33116">
    <property type="entry name" value="REVERSE TRANSCRIPTASE ZINC-BINDING DOMAIN-CONTAINING PROTEIN-RELATED-RELATED"/>
    <property type="match status" value="1"/>
</dbReference>
<accession>A0AAE0EFY7</accession>
<gene>
    <name evidence="1" type="ORF">Dsin_006249</name>
</gene>
<dbReference type="AlphaFoldDB" id="A0AAE0EFY7"/>
<dbReference type="EMBL" id="JANJYJ010000002">
    <property type="protein sequence ID" value="KAK3226387.1"/>
    <property type="molecule type" value="Genomic_DNA"/>
</dbReference>
<dbReference type="PANTHER" id="PTHR33116:SF86">
    <property type="entry name" value="REVERSE TRANSCRIPTASE DOMAIN-CONTAINING PROTEIN"/>
    <property type="match status" value="1"/>
</dbReference>
<sequence>MTGTVGQCGRCWKPTLWPLVSRASQAEIRGSFSPISWTVSGVRLKGEVRKLLSTGGKEVLFKAVIQSIPSYAMSLFRLPKSLTDEIHRLSARFWWGGNERSRKMHWCTWKRLCKRKMDGGLGFRDLEVFNRALIAKQCWRIFKNPDSLASGTLKGCYFPDCGFLEATKKASGSFLWNILLWGKGILDKGLRWRVENGTSIRVYKG</sequence>
<organism evidence="1 2">
    <name type="scientific">Dipteronia sinensis</name>
    <dbReference type="NCBI Taxonomy" id="43782"/>
    <lineage>
        <taxon>Eukaryota</taxon>
        <taxon>Viridiplantae</taxon>
        <taxon>Streptophyta</taxon>
        <taxon>Embryophyta</taxon>
        <taxon>Tracheophyta</taxon>
        <taxon>Spermatophyta</taxon>
        <taxon>Magnoliopsida</taxon>
        <taxon>eudicotyledons</taxon>
        <taxon>Gunneridae</taxon>
        <taxon>Pentapetalae</taxon>
        <taxon>rosids</taxon>
        <taxon>malvids</taxon>
        <taxon>Sapindales</taxon>
        <taxon>Sapindaceae</taxon>
        <taxon>Hippocastanoideae</taxon>
        <taxon>Acereae</taxon>
        <taxon>Dipteronia</taxon>
    </lineage>
</organism>
<reference evidence="1" key="1">
    <citation type="journal article" date="2023" name="Plant J.">
        <title>Genome sequences and population genomics provide insights into the demographic history, inbreeding, and mutation load of two 'living fossil' tree species of Dipteronia.</title>
        <authorList>
            <person name="Feng Y."/>
            <person name="Comes H.P."/>
            <person name="Chen J."/>
            <person name="Zhu S."/>
            <person name="Lu R."/>
            <person name="Zhang X."/>
            <person name="Li P."/>
            <person name="Qiu J."/>
            <person name="Olsen K.M."/>
            <person name="Qiu Y."/>
        </authorList>
    </citation>
    <scope>NUCLEOTIDE SEQUENCE</scope>
    <source>
        <strain evidence="1">NBL</strain>
    </source>
</reference>
<dbReference type="Proteomes" id="UP001281410">
    <property type="component" value="Unassembled WGS sequence"/>
</dbReference>